<feature type="transmembrane region" description="Helical" evidence="2">
    <location>
        <begin position="204"/>
        <end position="224"/>
    </location>
</feature>
<keyword evidence="2" id="KW-0472">Membrane</keyword>
<keyword evidence="4" id="KW-1185">Reference proteome</keyword>
<accession>A0A2S5BGW9</accession>
<evidence type="ECO:0008006" key="5">
    <source>
        <dbReference type="Google" id="ProtNLM"/>
    </source>
</evidence>
<feature type="compositionally biased region" description="Acidic residues" evidence="1">
    <location>
        <begin position="544"/>
        <end position="559"/>
    </location>
</feature>
<dbReference type="PANTHER" id="PTHR31735:SF1">
    <property type="entry name" value="VACUOLAR MEMBRANE PROTEIN YPL162C"/>
    <property type="match status" value="1"/>
</dbReference>
<dbReference type="InterPro" id="IPR022127">
    <property type="entry name" value="STIMATE/YPL162C"/>
</dbReference>
<evidence type="ECO:0000256" key="1">
    <source>
        <dbReference type="SAM" id="MobiDB-lite"/>
    </source>
</evidence>
<dbReference type="AlphaFoldDB" id="A0A2S5BGW9"/>
<organism evidence="3 4">
    <name type="scientific">Rhodotorula taiwanensis</name>
    <dbReference type="NCBI Taxonomy" id="741276"/>
    <lineage>
        <taxon>Eukaryota</taxon>
        <taxon>Fungi</taxon>
        <taxon>Dikarya</taxon>
        <taxon>Basidiomycota</taxon>
        <taxon>Pucciniomycotina</taxon>
        <taxon>Microbotryomycetes</taxon>
        <taxon>Sporidiobolales</taxon>
        <taxon>Sporidiobolaceae</taxon>
        <taxon>Rhodotorula</taxon>
    </lineage>
</organism>
<feature type="region of interest" description="Disordered" evidence="1">
    <location>
        <begin position="251"/>
        <end position="400"/>
    </location>
</feature>
<dbReference type="PANTHER" id="PTHR31735">
    <property type="entry name" value="VACUOLAR MEMBRANE PROTEIN YPL162C"/>
    <property type="match status" value="1"/>
</dbReference>
<dbReference type="Pfam" id="PF12400">
    <property type="entry name" value="STIMATE"/>
    <property type="match status" value="1"/>
</dbReference>
<feature type="region of interest" description="Disordered" evidence="1">
    <location>
        <begin position="504"/>
        <end position="524"/>
    </location>
</feature>
<keyword evidence="2" id="KW-1133">Transmembrane helix</keyword>
<dbReference type="GO" id="GO:0016020">
    <property type="term" value="C:membrane"/>
    <property type="evidence" value="ECO:0007669"/>
    <property type="project" value="TreeGrafter"/>
</dbReference>
<feature type="compositionally biased region" description="Low complexity" evidence="1">
    <location>
        <begin position="507"/>
        <end position="524"/>
    </location>
</feature>
<evidence type="ECO:0000256" key="2">
    <source>
        <dbReference type="SAM" id="Phobius"/>
    </source>
</evidence>
<keyword evidence="2" id="KW-0812">Transmembrane</keyword>
<evidence type="ECO:0000313" key="3">
    <source>
        <dbReference type="EMBL" id="POY76007.1"/>
    </source>
</evidence>
<sequence>MADTFEPFLSAASNTTASLTAPILEELGNEIDVETCRLLGPFALAIQGIMGAAVLGSLVVKRMRETPRRRWKIWLADVSKQIIGQAFVHMSNVAISDLIASHTSDNPCTLYALNIITDTTLGVLIVWGFLRLSTHLMRKYAQPMYETGYYGSPFSVSLWAEQAAIYVACLTAMKIVVLVLFWLFPFLEGVMSWTLSWITNNEAQVFVVMLVIPLIMNLFQFLMIDSFLKSKESHSPMIGADTDEEALRQGFLDGDDDDEADESFDDRHAHSTGARPAIPKEQEHLGGERAARYLIGEDDDEDDDDKYRKQDRRRGPAAHAVGLLQSSHGPGESARGGIEMRTLHDVPSRSSAQPSAPVLPPYTPRADGVKTADDGDWDGAWSGSEATTSRPASPALGAASAVGTVSTAARSLPPAVSTIASHTAPTLSAAAAGISASPQLGADDDWGFAEETAGAQPAGVLFDASTLDEQSHTPPLPTAPPSIPVARQPVEVAEPEADEWGLDLDDSASVHSAVPTPAPPAASQASAVLIPTTVDAAVETPVLEEDDWGFQEDAAEDEPTSPVPEVTIAATPADKAEPDSLSARKQPTSPLDTPEDTEAAPIASGADDDLDDWGFHDSPSLTQDVEGSSEVRERVDRPASTRGAAVEQDLL</sequence>
<proteinExistence type="predicted"/>
<reference evidence="3 4" key="1">
    <citation type="journal article" date="2018" name="Front. Microbiol.">
        <title>Prospects for Fungal Bioremediation of Acidic Radioactive Waste Sites: Characterization and Genome Sequence of Rhodotorula taiwanensis MD1149.</title>
        <authorList>
            <person name="Tkavc R."/>
            <person name="Matrosova V.Y."/>
            <person name="Grichenko O.E."/>
            <person name="Gostincar C."/>
            <person name="Volpe R.P."/>
            <person name="Klimenkova P."/>
            <person name="Gaidamakova E.K."/>
            <person name="Zhou C.E."/>
            <person name="Stewart B.J."/>
            <person name="Lyman M.G."/>
            <person name="Malfatti S.A."/>
            <person name="Rubinfeld B."/>
            <person name="Courtot M."/>
            <person name="Singh J."/>
            <person name="Dalgard C.L."/>
            <person name="Hamilton T."/>
            <person name="Frey K.G."/>
            <person name="Gunde-Cimerman N."/>
            <person name="Dugan L."/>
            <person name="Daly M.J."/>
        </authorList>
    </citation>
    <scope>NUCLEOTIDE SEQUENCE [LARGE SCALE GENOMIC DNA]</scope>
    <source>
        <strain evidence="3 4">MD1149</strain>
    </source>
</reference>
<feature type="transmembrane region" description="Helical" evidence="2">
    <location>
        <begin position="111"/>
        <end position="130"/>
    </location>
</feature>
<gene>
    <name evidence="3" type="ORF">BMF94_0730</name>
</gene>
<feature type="compositionally biased region" description="Basic and acidic residues" evidence="1">
    <location>
        <begin position="278"/>
        <end position="291"/>
    </location>
</feature>
<dbReference type="Proteomes" id="UP000237144">
    <property type="component" value="Unassembled WGS sequence"/>
</dbReference>
<protein>
    <recommendedName>
        <fullName evidence="5">Vacuolar membrane protein</fullName>
    </recommendedName>
</protein>
<feature type="region of interest" description="Disordered" evidence="1">
    <location>
        <begin position="544"/>
        <end position="651"/>
    </location>
</feature>
<feature type="transmembrane region" description="Helical" evidence="2">
    <location>
        <begin position="163"/>
        <end position="184"/>
    </location>
</feature>
<dbReference type="STRING" id="741276.A0A2S5BGW9"/>
<feature type="transmembrane region" description="Helical" evidence="2">
    <location>
        <begin position="38"/>
        <end position="60"/>
    </location>
</feature>
<dbReference type="EMBL" id="PJQD01000008">
    <property type="protein sequence ID" value="POY76007.1"/>
    <property type="molecule type" value="Genomic_DNA"/>
</dbReference>
<evidence type="ECO:0000313" key="4">
    <source>
        <dbReference type="Proteomes" id="UP000237144"/>
    </source>
</evidence>
<name>A0A2S5BGW9_9BASI</name>
<feature type="compositionally biased region" description="Basic and acidic residues" evidence="1">
    <location>
        <begin position="629"/>
        <end position="639"/>
    </location>
</feature>
<comment type="caution">
    <text evidence="3">The sequence shown here is derived from an EMBL/GenBank/DDBJ whole genome shotgun (WGS) entry which is preliminary data.</text>
</comment>
<dbReference type="OrthoDB" id="431202at2759"/>
<feature type="compositionally biased region" description="Acidic residues" evidence="1">
    <location>
        <begin position="253"/>
        <end position="264"/>
    </location>
</feature>